<accession>A0AAE0BEW0</accession>
<organism evidence="1 2">
    <name type="scientific">Cymbomonas tetramitiformis</name>
    <dbReference type="NCBI Taxonomy" id="36881"/>
    <lineage>
        <taxon>Eukaryota</taxon>
        <taxon>Viridiplantae</taxon>
        <taxon>Chlorophyta</taxon>
        <taxon>Pyramimonadophyceae</taxon>
        <taxon>Pyramimonadales</taxon>
        <taxon>Pyramimonadaceae</taxon>
        <taxon>Cymbomonas</taxon>
    </lineage>
</organism>
<evidence type="ECO:0000313" key="1">
    <source>
        <dbReference type="EMBL" id="KAK3235201.1"/>
    </source>
</evidence>
<dbReference type="PANTHER" id="PTHR43025">
    <property type="entry name" value="MONOGALACTOSYLDIACYLGLYCEROL SYNTHASE"/>
    <property type="match status" value="1"/>
</dbReference>
<dbReference type="PANTHER" id="PTHR43025:SF3">
    <property type="entry name" value="MONOGALACTOSYLDIACYLGLYCEROL SYNTHASE 1, CHLOROPLASTIC"/>
    <property type="match status" value="1"/>
</dbReference>
<comment type="caution">
    <text evidence="1">The sequence shown here is derived from an EMBL/GenBank/DDBJ whole genome shotgun (WGS) entry which is preliminary data.</text>
</comment>
<evidence type="ECO:0000313" key="2">
    <source>
        <dbReference type="Proteomes" id="UP001190700"/>
    </source>
</evidence>
<dbReference type="EMBL" id="LGRX02035346">
    <property type="protein sequence ID" value="KAK3235201.1"/>
    <property type="molecule type" value="Genomic_DNA"/>
</dbReference>
<name>A0AAE0BEW0_9CHLO</name>
<protein>
    <submittedName>
        <fullName evidence="1">Monogalactosyldiacylglycerol synthase 1, chloroplastic</fullName>
    </submittedName>
</protein>
<sequence length="127" mass="13892">MRSTQQPSCRGRLKPLEALLQTRFHPCPPGGLWSSKAAGPCTVMEEDNIPYVVDNKVGTFESKPKKIAQIVSDWFGPKRDELEAMAVRAKAMGRPKATFRIVEDLAGLIDEAAAKQKAASQLKLQAA</sequence>
<dbReference type="Proteomes" id="UP001190700">
    <property type="component" value="Unassembled WGS sequence"/>
</dbReference>
<reference evidence="1 2" key="1">
    <citation type="journal article" date="2015" name="Genome Biol. Evol.">
        <title>Comparative Genomics of a Bacterivorous Green Alga Reveals Evolutionary Causalities and Consequences of Phago-Mixotrophic Mode of Nutrition.</title>
        <authorList>
            <person name="Burns J.A."/>
            <person name="Paasch A."/>
            <person name="Narechania A."/>
            <person name="Kim E."/>
        </authorList>
    </citation>
    <scope>NUCLEOTIDE SEQUENCE [LARGE SCALE GENOMIC DNA]</scope>
    <source>
        <strain evidence="1 2">PLY_AMNH</strain>
    </source>
</reference>
<gene>
    <name evidence="1" type="ORF">CYMTET_54583</name>
</gene>
<dbReference type="InterPro" id="IPR050519">
    <property type="entry name" value="Glycosyltransf_28_UgtP"/>
</dbReference>
<dbReference type="AlphaFoldDB" id="A0AAE0BEW0"/>
<proteinExistence type="predicted"/>
<keyword evidence="2" id="KW-1185">Reference proteome</keyword>